<organism evidence="3 4">
    <name type="scientific">Campylobacter concisus</name>
    <dbReference type="NCBI Taxonomy" id="199"/>
    <lineage>
        <taxon>Bacteria</taxon>
        <taxon>Pseudomonadati</taxon>
        <taxon>Campylobacterota</taxon>
        <taxon>Epsilonproteobacteria</taxon>
        <taxon>Campylobacterales</taxon>
        <taxon>Campylobacteraceae</taxon>
        <taxon>Campylobacter</taxon>
    </lineage>
</organism>
<dbReference type="Pfam" id="PF13116">
    <property type="entry name" value="YhdP"/>
    <property type="match status" value="2"/>
</dbReference>
<evidence type="ECO:0000256" key="1">
    <source>
        <dbReference type="SAM" id="Phobius"/>
    </source>
</evidence>
<feature type="domain" description="YhdP central" evidence="2">
    <location>
        <begin position="222"/>
        <end position="456"/>
    </location>
</feature>
<dbReference type="KEGG" id="ccoc:CCON33237_0997"/>
<protein>
    <submittedName>
        <fullName evidence="3">Putative DUF3971 domain protein</fullName>
    </submittedName>
</protein>
<name>A0A0M3V2G4_9BACT</name>
<feature type="domain" description="YhdP central" evidence="2">
    <location>
        <begin position="570"/>
        <end position="836"/>
    </location>
</feature>
<evidence type="ECO:0000313" key="3">
    <source>
        <dbReference type="EMBL" id="ALF47672.1"/>
    </source>
</evidence>
<evidence type="ECO:0000259" key="2">
    <source>
        <dbReference type="Pfam" id="PF13116"/>
    </source>
</evidence>
<evidence type="ECO:0000313" key="4">
    <source>
        <dbReference type="Proteomes" id="UP000066049"/>
    </source>
</evidence>
<feature type="transmembrane region" description="Helical" evidence="1">
    <location>
        <begin position="12"/>
        <end position="33"/>
    </location>
</feature>
<sequence>MATISKKMSKYGFFIKFFIILILSFILLLKYGIKINDFEFYGVKLEQLYIKLDKKIIARAKQIKLPNFKKESKQKSSDERLLNLSKSVDFIDTIFQEISLENVQIGDDFKLKILFLDDIFFVDSPYLNVDIKFQNEQQDGIDLFSVRNLSFKDFNVSISGEGSADFDKNDYKFEGNFTSHELHGKLNFALKDTFLTYKAYDVEAGSIKNFIDELDRRIELNSEVKSWIYGYIVADDYELKEINGKADLAKNNFYLNNLNATANTKNLLVKFEKGLPAVNVGEANITLKNSKLKFDLISPIYKGKKLDGSSVVINNIFDEKSANLELLIKTKSIYDEAINEILKAYKIIVPVRQLSGKMDASLKILIKLDEKSLENFDEKSVIANGEFKLSDAVLEIAGSKFNTKNALVKLINTTNLNIDATGFGLEFFKANAKADINLQKSTGEIKGVIESFDLKEKNDEILVFKNEPFSAFLDFSKAGETLLKIEPFELDMSFGSESKISTKNSKFFIESSPVLKQNGVHGFDELSIKSKDFTDLEIFAKEANFDLPFLDKNGSKYENDDLKILVSKAGVKVDSASKKLSLDIKEKAISVKTKDLNLLVLDDNKTSEQSTPLELLAKNGDIILRDLNKTLPFTSFSAEKKGKSTSLNGLAQQGRVGYFNDEKSINLDATDISGEFINDLFGIKSFEGGKFRLKMLGENSKNFKAEVRFFDTFLKDYIFYQRLLSFLNSVPSLLSFKTPDFNDKGFTVKNGKILLTRNGDMIEFLAIEMIGTSADIGGRGTIDLKSKKINIDLELKLLKDASSIIDKIPLVNQIILGKDRSLSTVIAIRGTTDKPEYSTQILQDALLSPLKIIRNVIQAPFLIFE</sequence>
<dbReference type="EMBL" id="CP012541">
    <property type="protein sequence ID" value="ALF47672.1"/>
    <property type="molecule type" value="Genomic_DNA"/>
</dbReference>
<reference evidence="4" key="1">
    <citation type="submission" date="2015-08" db="EMBL/GenBank/DDBJ databases">
        <title>Comparative genomics of the Campylobacter concisus group.</title>
        <authorList>
            <person name="Miller W.G."/>
            <person name="Yee E."/>
            <person name="Chapman M.H."/>
            <person name="Huynh S."/>
            <person name="Bono J.L."/>
            <person name="On S.L.W."/>
            <person name="St Leger J."/>
            <person name="Foster G."/>
            <person name="Parker C.T."/>
        </authorList>
    </citation>
    <scope>NUCLEOTIDE SEQUENCE [LARGE SCALE GENOMIC DNA]</scope>
    <source>
        <strain evidence="4">ATCC 33237</strain>
    </source>
</reference>
<dbReference type="AlphaFoldDB" id="A0A0M3V2G4"/>
<keyword evidence="1" id="KW-0472">Membrane</keyword>
<gene>
    <name evidence="3" type="ORF">CCON33237_0997</name>
</gene>
<proteinExistence type="predicted"/>
<keyword evidence="1" id="KW-0812">Transmembrane</keyword>
<dbReference type="Proteomes" id="UP000066049">
    <property type="component" value="Chromosome"/>
</dbReference>
<dbReference type="InterPro" id="IPR025263">
    <property type="entry name" value="YhdP_central"/>
</dbReference>
<keyword evidence="1" id="KW-1133">Transmembrane helix</keyword>
<accession>A0A0M3V2G4</accession>
<dbReference type="PATRIC" id="fig|199.248.peg.1035"/>